<keyword evidence="2" id="KW-1185">Reference proteome</keyword>
<dbReference type="AlphaFoldDB" id="G0EHC6"/>
<protein>
    <submittedName>
        <fullName evidence="1">Uncharacterized protein</fullName>
    </submittedName>
</protein>
<dbReference type="KEGG" id="pfm:Pyrfu_0632"/>
<organism evidence="1 2">
    <name type="scientific">Pyrolobus fumarii (strain DSM 11204 / 1A)</name>
    <dbReference type="NCBI Taxonomy" id="694429"/>
    <lineage>
        <taxon>Archaea</taxon>
        <taxon>Thermoproteota</taxon>
        <taxon>Thermoprotei</taxon>
        <taxon>Desulfurococcales</taxon>
        <taxon>Pyrodictiaceae</taxon>
        <taxon>Pyrolobus</taxon>
    </lineage>
</organism>
<evidence type="ECO:0000313" key="2">
    <source>
        <dbReference type="Proteomes" id="UP000001037"/>
    </source>
</evidence>
<gene>
    <name evidence="1" type="ordered locus">Pyrfu_0632</name>
</gene>
<dbReference type="Proteomes" id="UP000001037">
    <property type="component" value="Chromosome"/>
</dbReference>
<name>G0EHC6_PYRF1</name>
<proteinExistence type="predicted"/>
<reference evidence="1 2" key="1">
    <citation type="journal article" date="2011" name="Stand. Genomic Sci.">
        <title>Complete genome sequence of the hyperthermophilic chemolithoautotroph Pyrolobus fumarii type strain (1A).</title>
        <authorList>
            <person name="Anderson I."/>
            <person name="Goker M."/>
            <person name="Nolan M."/>
            <person name="Lucas S."/>
            <person name="Hammon N."/>
            <person name="Deshpande S."/>
            <person name="Cheng J.F."/>
            <person name="Tapia R."/>
            <person name="Han C."/>
            <person name="Goodwin L."/>
            <person name="Pitluck S."/>
            <person name="Huntemann M."/>
            <person name="Liolios K."/>
            <person name="Ivanova N."/>
            <person name="Pagani I."/>
            <person name="Mavromatis K."/>
            <person name="Ovchinikova G."/>
            <person name="Pati A."/>
            <person name="Chen A."/>
            <person name="Palaniappan K."/>
            <person name="Land M."/>
            <person name="Hauser L."/>
            <person name="Brambilla E.M."/>
            <person name="Huber H."/>
            <person name="Yasawong M."/>
            <person name="Rohde M."/>
            <person name="Spring S."/>
            <person name="Abt B."/>
            <person name="Sikorski J."/>
            <person name="Wirth R."/>
            <person name="Detter J.C."/>
            <person name="Woyke T."/>
            <person name="Bristow J."/>
            <person name="Eisen J.A."/>
            <person name="Markowitz V."/>
            <person name="Hugenholtz P."/>
            <person name="Kyrpides N.C."/>
            <person name="Klenk H.P."/>
            <person name="Lapidus A."/>
        </authorList>
    </citation>
    <scope>NUCLEOTIDE SEQUENCE [LARGE SCALE GENOMIC DNA]</scope>
    <source>
        <strain evidence="2">DSM 11204 / 1A</strain>
    </source>
</reference>
<dbReference type="STRING" id="694429.Pyrfu_0632"/>
<dbReference type="InParanoid" id="G0EHC6"/>
<accession>G0EHC6</accession>
<dbReference type="EMBL" id="CP002838">
    <property type="protein sequence ID" value="AEM38501.1"/>
    <property type="molecule type" value="Genomic_DNA"/>
</dbReference>
<dbReference type="HOGENOM" id="CLU_1943934_0_0_2"/>
<sequence>MSFELHYRSVEKEGWPNETIYIIESTYGIRTANGTWILEMGYKKRDEQGRIVESSSMVILAWLSKDRKTLTLVWEPRVPFTENMDVRVKLYDENNELVAQGIGKILPGDRSDDIPTMERLQRDTCKTSH</sequence>
<evidence type="ECO:0000313" key="1">
    <source>
        <dbReference type="EMBL" id="AEM38501.1"/>
    </source>
</evidence>